<dbReference type="GO" id="GO:0003700">
    <property type="term" value="F:DNA-binding transcription factor activity"/>
    <property type="evidence" value="ECO:0007669"/>
    <property type="project" value="TreeGrafter"/>
</dbReference>
<keyword evidence="2" id="KW-0238">DNA-binding</keyword>
<organism evidence="5 6">
    <name type="scientific">Saccharibacillus brassicae</name>
    <dbReference type="NCBI Taxonomy" id="2583377"/>
    <lineage>
        <taxon>Bacteria</taxon>
        <taxon>Bacillati</taxon>
        <taxon>Bacillota</taxon>
        <taxon>Bacilli</taxon>
        <taxon>Bacillales</taxon>
        <taxon>Paenibacillaceae</taxon>
        <taxon>Saccharibacillus</taxon>
    </lineage>
</organism>
<dbReference type="SMART" id="SM00354">
    <property type="entry name" value="HTH_LACI"/>
    <property type="match status" value="1"/>
</dbReference>
<proteinExistence type="predicted"/>
<dbReference type="InterPro" id="IPR046335">
    <property type="entry name" value="LacI/GalR-like_sensor"/>
</dbReference>
<dbReference type="SUPFAM" id="SSF53822">
    <property type="entry name" value="Periplasmic binding protein-like I"/>
    <property type="match status" value="1"/>
</dbReference>
<accession>A0A4Y6UUS8</accession>
<evidence type="ECO:0000259" key="4">
    <source>
        <dbReference type="PROSITE" id="PS50932"/>
    </source>
</evidence>
<dbReference type="Gene3D" id="3.40.50.2300">
    <property type="match status" value="2"/>
</dbReference>
<dbReference type="PANTHER" id="PTHR30146:SF109">
    <property type="entry name" value="HTH-TYPE TRANSCRIPTIONAL REGULATOR GALS"/>
    <property type="match status" value="1"/>
</dbReference>
<evidence type="ECO:0000313" key="5">
    <source>
        <dbReference type="EMBL" id="QDH21439.1"/>
    </source>
</evidence>
<dbReference type="Pfam" id="PF13377">
    <property type="entry name" value="Peripla_BP_3"/>
    <property type="match status" value="1"/>
</dbReference>
<dbReference type="InterPro" id="IPR028082">
    <property type="entry name" value="Peripla_BP_I"/>
</dbReference>
<evidence type="ECO:0000256" key="1">
    <source>
        <dbReference type="ARBA" id="ARBA00023015"/>
    </source>
</evidence>
<dbReference type="SUPFAM" id="SSF47413">
    <property type="entry name" value="lambda repressor-like DNA-binding domains"/>
    <property type="match status" value="1"/>
</dbReference>
<reference evidence="5 6" key="1">
    <citation type="submission" date="2019-06" db="EMBL/GenBank/DDBJ databases">
        <title>Saccharibacillus brassicae sp. nov., an endophytic bacterium isolated from Chinese cabbage seeds (Brassica pekinensis).</title>
        <authorList>
            <person name="Jiang L."/>
            <person name="Lee J."/>
            <person name="Kim S.W."/>
        </authorList>
    </citation>
    <scope>NUCLEOTIDE SEQUENCE [LARGE SCALE GENOMIC DNA]</scope>
    <source>
        <strain evidence="6">KCTC 43072 / ATSA2</strain>
    </source>
</reference>
<keyword evidence="1" id="KW-0805">Transcription regulation</keyword>
<gene>
    <name evidence="5" type="ORF">FFV09_11680</name>
</gene>
<name>A0A4Y6UUS8_SACBS</name>
<dbReference type="GO" id="GO:0000976">
    <property type="term" value="F:transcription cis-regulatory region binding"/>
    <property type="evidence" value="ECO:0007669"/>
    <property type="project" value="TreeGrafter"/>
</dbReference>
<dbReference type="AlphaFoldDB" id="A0A4Y6UUS8"/>
<dbReference type="Proteomes" id="UP000316968">
    <property type="component" value="Chromosome"/>
</dbReference>
<protein>
    <submittedName>
        <fullName evidence="5">LacI family transcriptional regulator</fullName>
    </submittedName>
</protein>
<sequence>MKYTIRDISRLSGVSIKTVSRVINNEPNVKPATRDKVLKVIADTRYKPNLYAQNLNTKTHKTLLISVRKNRDQNTTKWLDILFSYLTSVSAQNRYTILHEVIYDDNDLKNSILETSSGYVDAVVLLYIEENDKRVQLALDNQIPFVSVEKHEQAAFSVSNNNRKGMLDAADYLFGRGLTRICLLLGADMAVNRERANAMVEAYRLQGISLDLLEVVYHMNEFEKIKRFVDWKIEQNLLPEVFFVSGDEKVVAVYHSIYSHGLTIPGDVSVIGFDNIPISNYYYPPLTTVGQDFEELARQIVQTVDKIIDGDTDLVSVEVDPQLVIRQSVK</sequence>
<dbReference type="PROSITE" id="PS50932">
    <property type="entry name" value="HTH_LACI_2"/>
    <property type="match status" value="1"/>
</dbReference>
<dbReference type="RefSeq" id="WP_141447984.1">
    <property type="nucleotide sequence ID" value="NZ_CP041217.1"/>
</dbReference>
<dbReference type="EMBL" id="CP041217">
    <property type="protein sequence ID" value="QDH21439.1"/>
    <property type="molecule type" value="Genomic_DNA"/>
</dbReference>
<evidence type="ECO:0000256" key="2">
    <source>
        <dbReference type="ARBA" id="ARBA00023125"/>
    </source>
</evidence>
<evidence type="ECO:0000256" key="3">
    <source>
        <dbReference type="ARBA" id="ARBA00023163"/>
    </source>
</evidence>
<dbReference type="Pfam" id="PF00356">
    <property type="entry name" value="LacI"/>
    <property type="match status" value="1"/>
</dbReference>
<dbReference type="InterPro" id="IPR010982">
    <property type="entry name" value="Lambda_DNA-bd_dom_sf"/>
</dbReference>
<keyword evidence="6" id="KW-1185">Reference proteome</keyword>
<dbReference type="CDD" id="cd01392">
    <property type="entry name" value="HTH_LacI"/>
    <property type="match status" value="1"/>
</dbReference>
<dbReference type="CDD" id="cd06267">
    <property type="entry name" value="PBP1_LacI_sugar_binding-like"/>
    <property type="match status" value="1"/>
</dbReference>
<evidence type="ECO:0000313" key="6">
    <source>
        <dbReference type="Proteomes" id="UP000316968"/>
    </source>
</evidence>
<dbReference type="InterPro" id="IPR000843">
    <property type="entry name" value="HTH_LacI"/>
</dbReference>
<dbReference type="PRINTS" id="PR00036">
    <property type="entry name" value="HTHLACI"/>
</dbReference>
<dbReference type="KEGG" id="saca:FFV09_11680"/>
<dbReference type="OrthoDB" id="9796186at2"/>
<feature type="domain" description="HTH lacI-type" evidence="4">
    <location>
        <begin position="3"/>
        <end position="57"/>
    </location>
</feature>
<dbReference type="PANTHER" id="PTHR30146">
    <property type="entry name" value="LACI-RELATED TRANSCRIPTIONAL REPRESSOR"/>
    <property type="match status" value="1"/>
</dbReference>
<keyword evidence="3" id="KW-0804">Transcription</keyword>
<dbReference type="Gene3D" id="1.10.260.40">
    <property type="entry name" value="lambda repressor-like DNA-binding domains"/>
    <property type="match status" value="1"/>
</dbReference>